<sequence>MIKLNFNQWEFSSSLTDYEFSPIGLLLA</sequence>
<accession>A0AAX2CJP6</accession>
<protein>
    <submittedName>
        <fullName evidence="1">Uncharacterized protein</fullName>
    </submittedName>
</protein>
<gene>
    <name evidence="1" type="ORF">BCB44BAC_03068</name>
</gene>
<proteinExistence type="predicted"/>
<evidence type="ECO:0000313" key="1">
    <source>
        <dbReference type="EMBL" id="SCL98812.1"/>
    </source>
</evidence>
<reference evidence="1 2" key="1">
    <citation type="submission" date="2016-08" db="EMBL/GenBank/DDBJ databases">
        <authorList>
            <person name="Loux V."/>
            <person name="Rue O."/>
        </authorList>
    </citation>
    <scope>NUCLEOTIDE SEQUENCE [LARGE SCALE GENOMIC DNA]</scope>
    <source>
        <strain evidence="1 2">AFSSA_08CEB44bac</strain>
    </source>
</reference>
<evidence type="ECO:0000313" key="2">
    <source>
        <dbReference type="Proteomes" id="UP000242164"/>
    </source>
</evidence>
<dbReference type="Proteomes" id="UP000242164">
    <property type="component" value="Unassembled WGS sequence"/>
</dbReference>
<dbReference type="EMBL" id="FMIK01000040">
    <property type="protein sequence ID" value="SCL98812.1"/>
    <property type="molecule type" value="Genomic_DNA"/>
</dbReference>
<comment type="caution">
    <text evidence="1">The sequence shown here is derived from an EMBL/GenBank/DDBJ whole genome shotgun (WGS) entry which is preliminary data.</text>
</comment>
<name>A0AAX2CJP6_9BACI</name>
<organism evidence="1 2">
    <name type="scientific">Bacillus cytotoxicus</name>
    <dbReference type="NCBI Taxonomy" id="580165"/>
    <lineage>
        <taxon>Bacteria</taxon>
        <taxon>Bacillati</taxon>
        <taxon>Bacillota</taxon>
        <taxon>Bacilli</taxon>
        <taxon>Bacillales</taxon>
        <taxon>Bacillaceae</taxon>
        <taxon>Bacillus</taxon>
        <taxon>Bacillus cereus group</taxon>
    </lineage>
</organism>
<dbReference type="AlphaFoldDB" id="A0AAX2CJP6"/>